<comment type="subcellular location">
    <subcellularLocation>
        <location evidence="1">Cytoplasm</location>
    </subcellularLocation>
</comment>
<evidence type="ECO:0000313" key="8">
    <source>
        <dbReference type="EMBL" id="WEL38845.1"/>
    </source>
</evidence>
<dbReference type="PANTHER" id="PTHR23410">
    <property type="entry name" value="RIBOSOMAL PROTEIN L5-RELATED"/>
    <property type="match status" value="1"/>
</dbReference>
<keyword evidence="3" id="KW-0963">Cytoplasm</keyword>
<proteinExistence type="inferred from homology"/>
<dbReference type="CDD" id="cd00432">
    <property type="entry name" value="Ribosomal_L18_L5e"/>
    <property type="match status" value="1"/>
</dbReference>
<comment type="similarity">
    <text evidence="2">Belongs to the universal ribosomal protein uL18 family.</text>
</comment>
<protein>
    <submittedName>
        <fullName evidence="8">Ribosomal protein L5</fullName>
    </submittedName>
</protein>
<evidence type="ECO:0000256" key="3">
    <source>
        <dbReference type="ARBA" id="ARBA00022490"/>
    </source>
</evidence>
<gene>
    <name evidence="8" type="ORF">PFJ87_06g01120</name>
</gene>
<keyword evidence="4 8" id="KW-0689">Ribosomal protein</keyword>
<reference evidence="8 9" key="1">
    <citation type="submission" date="2023-02" db="EMBL/GenBank/DDBJ databases">
        <title>Encephalitozoon hellem ATCC 50451 complete genome.</title>
        <authorList>
            <person name="Mascarenhas dos Santos A.C."/>
            <person name="Julian A.T."/>
            <person name="Pombert J.-F."/>
        </authorList>
    </citation>
    <scope>NUCLEOTIDE SEQUENCE [LARGE SCALE GENOMIC DNA]</scope>
    <source>
        <strain evidence="8 9">ATCC 50451</strain>
    </source>
</reference>
<dbReference type="InterPro" id="IPR057268">
    <property type="entry name" value="Ribosomal_L18"/>
</dbReference>
<dbReference type="InterPro" id="IPR025607">
    <property type="entry name" value="Ribosomal_uL18_C_euk"/>
</dbReference>
<dbReference type="Pfam" id="PF17144">
    <property type="entry name" value="Ribosomal_L5e"/>
    <property type="match status" value="1"/>
</dbReference>
<keyword evidence="5" id="KW-0687">Ribonucleoprotein</keyword>
<evidence type="ECO:0000313" key="9">
    <source>
        <dbReference type="Proteomes" id="UP001217963"/>
    </source>
</evidence>
<evidence type="ECO:0000259" key="7">
    <source>
        <dbReference type="Pfam" id="PF14204"/>
    </source>
</evidence>
<dbReference type="EMBL" id="CP119067">
    <property type="protein sequence ID" value="WEL38845.1"/>
    <property type="molecule type" value="Genomic_DNA"/>
</dbReference>
<evidence type="ECO:0000256" key="1">
    <source>
        <dbReference type="ARBA" id="ARBA00004496"/>
    </source>
</evidence>
<dbReference type="SUPFAM" id="SSF53137">
    <property type="entry name" value="Translational machinery components"/>
    <property type="match status" value="1"/>
</dbReference>
<evidence type="ECO:0000256" key="4">
    <source>
        <dbReference type="ARBA" id="ARBA00022980"/>
    </source>
</evidence>
<evidence type="ECO:0000256" key="2">
    <source>
        <dbReference type="ARBA" id="ARBA00007116"/>
    </source>
</evidence>
<dbReference type="PRINTS" id="PR00058">
    <property type="entry name" value="RIBOSOMALL5"/>
</dbReference>
<dbReference type="Pfam" id="PF14204">
    <property type="entry name" value="Ribosomal_L18_c"/>
    <property type="match status" value="1"/>
</dbReference>
<name>A0ABY8CNN0_ENCHE</name>
<keyword evidence="9" id="KW-1185">Reference proteome</keyword>
<organism evidence="8 9">
    <name type="scientific">Encephalitozoon hellem</name>
    <name type="common">Microsporidian parasite</name>
    <dbReference type="NCBI Taxonomy" id="27973"/>
    <lineage>
        <taxon>Eukaryota</taxon>
        <taxon>Fungi</taxon>
        <taxon>Fungi incertae sedis</taxon>
        <taxon>Microsporidia</taxon>
        <taxon>Unikaryonidae</taxon>
        <taxon>Encephalitozoon</taxon>
    </lineage>
</organism>
<evidence type="ECO:0000256" key="5">
    <source>
        <dbReference type="ARBA" id="ARBA00023274"/>
    </source>
</evidence>
<sequence>MTNAKGTRNYHKNFQVKRRRRREGKTDYKHRTNMIRQDSNSYGSVKHRLVVRITNSRVICQIVGAYMEGDRVMVYADSSELPKYGINFGLTNYSAAYATGFLIGRRALTALSLDGVYGPKKIDGSYSITEDVDGEKKAPKVFLDIGLARSTKGAKVFGAMKGASDAGLNIPHSEVKFYGYKEDGSFDAQELHDRIFGHNISEYMQELRESNPEKYEVQFSDYIKKGIQPEDIPQIYKNAFDKIAEDPIKEKREIKDYSGFKKYKQPRLTYEERRQRVQVKLSAAEEE</sequence>
<dbReference type="PANTHER" id="PTHR23410:SF12">
    <property type="entry name" value="LARGE RIBOSOMAL SUBUNIT PROTEIN UL18"/>
    <property type="match status" value="1"/>
</dbReference>
<accession>A0ABY8CNN0</accession>
<dbReference type="Gene3D" id="3.30.420.100">
    <property type="match status" value="1"/>
</dbReference>
<feature type="region of interest" description="Disordered" evidence="6">
    <location>
        <begin position="1"/>
        <end position="27"/>
    </location>
</feature>
<dbReference type="HAMAP" id="MF_01337_A">
    <property type="entry name" value="Ribosomal_uL18_A"/>
    <property type="match status" value="1"/>
</dbReference>
<evidence type="ECO:0000256" key="6">
    <source>
        <dbReference type="SAM" id="MobiDB-lite"/>
    </source>
</evidence>
<dbReference type="Proteomes" id="UP001217963">
    <property type="component" value="Chromosome VI"/>
</dbReference>
<feature type="compositionally biased region" description="Basic residues" evidence="6">
    <location>
        <begin position="8"/>
        <end position="23"/>
    </location>
</feature>
<dbReference type="GO" id="GO:0005840">
    <property type="term" value="C:ribosome"/>
    <property type="evidence" value="ECO:0007669"/>
    <property type="project" value="UniProtKB-KW"/>
</dbReference>
<feature type="domain" description="Large ribosomal subunit protein uL18 C-terminal eukaryotes" evidence="7">
    <location>
        <begin position="232"/>
        <end position="285"/>
    </location>
</feature>
<dbReference type="InterPro" id="IPR005485">
    <property type="entry name" value="Rbsml_uL18_euk_arch"/>
</dbReference>